<comment type="caution">
    <text evidence="1">The sequence shown here is derived from an EMBL/GenBank/DDBJ whole genome shotgun (WGS) entry which is preliminary data.</text>
</comment>
<evidence type="ECO:0000313" key="2">
    <source>
        <dbReference type="Proteomes" id="UP000051936"/>
    </source>
</evidence>
<organism evidence="1 2">
    <name type="scientific">Bradyrhizobium manausense</name>
    <dbReference type="NCBI Taxonomy" id="989370"/>
    <lineage>
        <taxon>Bacteria</taxon>
        <taxon>Pseudomonadati</taxon>
        <taxon>Pseudomonadota</taxon>
        <taxon>Alphaproteobacteria</taxon>
        <taxon>Hyphomicrobiales</taxon>
        <taxon>Nitrobacteraceae</taxon>
        <taxon>Bradyrhizobium</taxon>
    </lineage>
</organism>
<protein>
    <submittedName>
        <fullName evidence="1">Uncharacterized protein</fullName>
    </submittedName>
</protein>
<sequence>MYTLPNEIDADATSIGTSTMFAAWNNTNYVAQIEDERLARAMTDDQYLACTREILRKHNGLWFWDETYVISRKSQAVK</sequence>
<dbReference type="AlphaFoldDB" id="A0A0R3EC22"/>
<reference evidence="1 2" key="1">
    <citation type="submission" date="2015-09" db="EMBL/GenBank/DDBJ databases">
        <title>Draft Genome Sequence of Bradyrhizobium manausense Strain BR 3351T, a Novel Symbiotic Nitrogen-Fixing Alphaproteobacterium Isolated from Brazilian Amazon Rain Forest.</title>
        <authorList>
            <person name="De Araujo J.L."/>
            <person name="Zilli J.E."/>
        </authorList>
    </citation>
    <scope>NUCLEOTIDE SEQUENCE [LARGE SCALE GENOMIC DNA]</scope>
    <source>
        <strain evidence="1 2">BR3351</strain>
    </source>
</reference>
<evidence type="ECO:0000313" key="1">
    <source>
        <dbReference type="EMBL" id="KRQ17045.1"/>
    </source>
</evidence>
<keyword evidence="2" id="KW-1185">Reference proteome</keyword>
<accession>A0A0R3EC22</accession>
<dbReference type="STRING" id="989370.AOQ71_04100"/>
<dbReference type="Proteomes" id="UP000051936">
    <property type="component" value="Unassembled WGS sequence"/>
</dbReference>
<name>A0A0R3EC22_9BRAD</name>
<dbReference type="EMBL" id="LJYG01000019">
    <property type="protein sequence ID" value="KRQ17045.1"/>
    <property type="molecule type" value="Genomic_DNA"/>
</dbReference>
<proteinExistence type="predicted"/>
<gene>
    <name evidence="1" type="ORF">AOQ71_04100</name>
</gene>